<dbReference type="KEGG" id="vg:6186757"/>
<dbReference type="GO" id="GO:0016787">
    <property type="term" value="F:hydrolase activity"/>
    <property type="evidence" value="ECO:0007669"/>
    <property type="project" value="UniProtKB-KW"/>
</dbReference>
<dbReference type="GeneID" id="6186757"/>
<evidence type="ECO:0000256" key="1">
    <source>
        <dbReference type="ARBA" id="ARBA00022801"/>
    </source>
</evidence>
<dbReference type="EMBL" id="EU545650">
    <property type="protein sequence ID" value="ACB37274.1"/>
    <property type="molecule type" value="Genomic_DNA"/>
</dbReference>
<sequence>MEIAYAVDKRNKLIEYNPKYKDLIPPSHYKLVPLNPVSSTEKYNEDAITDLRIDTLMLTEPEWLGTHPNGLLLNRGITYYSSTGSMGFIFQNYGVTAWHVAMTATYKGGESINVPNAGYFQNRRWRVHILTPPVVLTNYILKKYIFEGEYEVAIMYTNYTYPYKLLSVMGKEVCAYGVISAVLGEYTYASKLPDILPRREDCPPLKVGMKLKLYSAVSGMREGEVVSDNVEINYVANGNYILRFKKGFKVKAVSVPGDSGGAVYDSDSY</sequence>
<organism evidence="2 3">
    <name type="scientific">Betalipothrixvirus uzonense</name>
    <dbReference type="NCBI Taxonomy" id="512792"/>
    <lineage>
        <taxon>Viruses</taxon>
        <taxon>Adnaviria</taxon>
        <taxon>Zilligvirae</taxon>
        <taxon>Taleaviricota</taxon>
        <taxon>Tokiviricetes</taxon>
        <taxon>Ligamenvirales</taxon>
        <taxon>Lipothrixviridae</taxon>
        <taxon>Betalipothrixvirus</taxon>
    </lineage>
</organism>
<keyword evidence="3" id="KW-1185">Reference proteome</keyword>
<protein>
    <submittedName>
        <fullName evidence="2">Viral structural protein</fullName>
    </submittedName>
</protein>
<reference evidence="2 3" key="1">
    <citation type="journal article" date="2008" name="Res. Microbiol.">
        <title>Viruses in acidic geothermal environments of the Kamchatka Peninsula.</title>
        <authorList>
            <person name="Bize A."/>
            <person name="Peng X."/>
            <person name="Prokofeva M."/>
            <person name="Maclellan K."/>
            <person name="Lucas S."/>
            <person name="Forterre P."/>
            <person name="Garrett R.A."/>
            <person name="Bonch-Osmolovskaya E.A."/>
            <person name="Prangishvili D."/>
        </authorList>
    </citation>
    <scope>NUCLEOTIDE SEQUENCE [LARGE SCALE GENOMIC DNA]</scope>
</reference>
<dbReference type="Proteomes" id="UP000008691">
    <property type="component" value="Segment"/>
</dbReference>
<proteinExistence type="predicted"/>
<accession>B2CRL7</accession>
<name>B2CRL7_9VIRU</name>
<dbReference type="InterPro" id="IPR009003">
    <property type="entry name" value="Peptidase_S1_PA"/>
</dbReference>
<dbReference type="Gene3D" id="2.40.10.10">
    <property type="entry name" value="Trypsin-like serine proteases"/>
    <property type="match status" value="1"/>
</dbReference>
<dbReference type="OrthoDB" id="7174at10239"/>
<dbReference type="InterPro" id="IPR043504">
    <property type="entry name" value="Peptidase_S1_PA_chymotrypsin"/>
</dbReference>
<dbReference type="RefSeq" id="YP_001798558.1">
    <property type="nucleotide sequence ID" value="NC_010537.1"/>
</dbReference>
<evidence type="ECO:0000313" key="2">
    <source>
        <dbReference type="EMBL" id="ACB37274.1"/>
    </source>
</evidence>
<evidence type="ECO:0000313" key="3">
    <source>
        <dbReference type="Proteomes" id="UP000008691"/>
    </source>
</evidence>
<dbReference type="SUPFAM" id="SSF50494">
    <property type="entry name" value="Trypsin-like serine proteases"/>
    <property type="match status" value="1"/>
</dbReference>
<keyword evidence="1" id="KW-0378">Hydrolase</keyword>